<comment type="caution">
    <text evidence="3">The sequence shown here is derived from an EMBL/GenBank/DDBJ whole genome shotgun (WGS) entry which is preliminary data.</text>
</comment>
<organism evidence="3 4">
    <name type="scientific">Arthrobotrys musiformis</name>
    <dbReference type="NCBI Taxonomy" id="47236"/>
    <lineage>
        <taxon>Eukaryota</taxon>
        <taxon>Fungi</taxon>
        <taxon>Dikarya</taxon>
        <taxon>Ascomycota</taxon>
        <taxon>Pezizomycotina</taxon>
        <taxon>Orbiliomycetes</taxon>
        <taxon>Orbiliales</taxon>
        <taxon>Orbiliaceae</taxon>
        <taxon>Arthrobotrys</taxon>
    </lineage>
</organism>
<name>A0AAV9WFV8_9PEZI</name>
<accession>A0AAV9WFV8</accession>
<feature type="chain" id="PRO_5043350865" evidence="2">
    <location>
        <begin position="27"/>
        <end position="399"/>
    </location>
</feature>
<keyword evidence="4" id="KW-1185">Reference proteome</keyword>
<feature type="compositionally biased region" description="Acidic residues" evidence="1">
    <location>
        <begin position="374"/>
        <end position="383"/>
    </location>
</feature>
<gene>
    <name evidence="3" type="ORF">TWF481_005591</name>
</gene>
<keyword evidence="2" id="KW-0732">Signal</keyword>
<dbReference type="Proteomes" id="UP001370758">
    <property type="component" value="Unassembled WGS sequence"/>
</dbReference>
<dbReference type="EMBL" id="JAVHJL010000003">
    <property type="protein sequence ID" value="KAK6507142.1"/>
    <property type="molecule type" value="Genomic_DNA"/>
</dbReference>
<evidence type="ECO:0000313" key="3">
    <source>
        <dbReference type="EMBL" id="KAK6507142.1"/>
    </source>
</evidence>
<feature type="signal peptide" evidence="2">
    <location>
        <begin position="1"/>
        <end position="26"/>
    </location>
</feature>
<dbReference type="AlphaFoldDB" id="A0AAV9WFV8"/>
<evidence type="ECO:0000313" key="4">
    <source>
        <dbReference type="Proteomes" id="UP001370758"/>
    </source>
</evidence>
<evidence type="ECO:0000256" key="2">
    <source>
        <dbReference type="SAM" id="SignalP"/>
    </source>
</evidence>
<reference evidence="3 4" key="1">
    <citation type="submission" date="2023-08" db="EMBL/GenBank/DDBJ databases">
        <authorList>
            <person name="Palmer J.M."/>
        </authorList>
    </citation>
    <scope>NUCLEOTIDE SEQUENCE [LARGE SCALE GENOMIC DNA]</scope>
    <source>
        <strain evidence="3 4">TWF481</strain>
    </source>
</reference>
<proteinExistence type="predicted"/>
<sequence length="399" mass="44926">MSGSKYRMTRIYWLFVGLLFVSNARSIALRDPKLDGRPGNVTTYDQRIAPNEAKEQHDATSTSKYPAVLNSTGLVDNDATGIITLNTSIQHVPMPVPAPLDSENILSPNETGSIGNLTVQNQEISKSDPKEGRYISPSIFYKFKVICPTLSEIIGDGPDPDRRMNQDPKQYLTFQSTPKTRPSATGENLETAGLFYKVLRGVCLDCVECDPRTGLMKTLPPGRCKSAETVMRCSNWLNCYCEVELEKFIYRDDITGPEGLEIYDALSRIPNWIKRRFPDHRFTTLDGLSLAWWTDGWGNEHPLPVGTIWRGRVYDPEGRGPPEFERPEYAPDAAVPLYGPGPSQPRRDYRWFMSLGPGLQGIGEHSYYKRDTENLDSSESEESYQEKSSDEEAPQPIEI</sequence>
<feature type="region of interest" description="Disordered" evidence="1">
    <location>
        <begin position="360"/>
        <end position="399"/>
    </location>
</feature>
<protein>
    <submittedName>
        <fullName evidence="3">Uncharacterized protein</fullName>
    </submittedName>
</protein>
<evidence type="ECO:0000256" key="1">
    <source>
        <dbReference type="SAM" id="MobiDB-lite"/>
    </source>
</evidence>